<dbReference type="InterPro" id="IPR013216">
    <property type="entry name" value="Methyltransf_11"/>
</dbReference>
<reference evidence="2 3" key="1">
    <citation type="submission" date="2018-01" db="EMBL/GenBank/DDBJ databases">
        <title>The complete genome sequence of Chromatium okenii LaCa, a purple sulfur bacterium with a turbulent life.</title>
        <authorList>
            <person name="Luedin S.M."/>
            <person name="Liechti N."/>
            <person name="Storelli N."/>
            <person name="Danza F."/>
            <person name="Wittwer M."/>
            <person name="Pothier J.F."/>
            <person name="Tonolla M.A."/>
        </authorList>
    </citation>
    <scope>NUCLEOTIDE SEQUENCE [LARGE SCALE GENOMIC DNA]</scope>
    <source>
        <strain evidence="2 3">LaCa</strain>
    </source>
</reference>
<dbReference type="SUPFAM" id="SSF53335">
    <property type="entry name" value="S-adenosyl-L-methionine-dependent methyltransferases"/>
    <property type="match status" value="1"/>
</dbReference>
<comment type="caution">
    <text evidence="2">The sequence shown here is derived from an EMBL/GenBank/DDBJ whole genome shotgun (WGS) entry which is preliminary data.</text>
</comment>
<accession>A0A2S7XNN3</accession>
<evidence type="ECO:0000313" key="2">
    <source>
        <dbReference type="EMBL" id="PQJ95344.1"/>
    </source>
</evidence>
<keyword evidence="3" id="KW-1185">Reference proteome</keyword>
<name>A0A2S7XNN3_9GAMM</name>
<evidence type="ECO:0000313" key="3">
    <source>
        <dbReference type="Proteomes" id="UP000239936"/>
    </source>
</evidence>
<dbReference type="InterPro" id="IPR029063">
    <property type="entry name" value="SAM-dependent_MTases_sf"/>
</dbReference>
<dbReference type="Gene3D" id="3.40.50.150">
    <property type="entry name" value="Vaccinia Virus protein VP39"/>
    <property type="match status" value="1"/>
</dbReference>
<organism evidence="2 3">
    <name type="scientific">Chromatium okenii</name>
    <dbReference type="NCBI Taxonomy" id="61644"/>
    <lineage>
        <taxon>Bacteria</taxon>
        <taxon>Pseudomonadati</taxon>
        <taxon>Pseudomonadota</taxon>
        <taxon>Gammaproteobacteria</taxon>
        <taxon>Chromatiales</taxon>
        <taxon>Chromatiaceae</taxon>
        <taxon>Chromatium</taxon>
    </lineage>
</organism>
<dbReference type="EMBL" id="PPGH01000037">
    <property type="protein sequence ID" value="PQJ95344.1"/>
    <property type="molecule type" value="Genomic_DNA"/>
</dbReference>
<sequence length="246" mass="27782">MSLEKYRASSLEQARTEDILRLIPSSGNIALDMGARDGHFSKLLAEKFNSVVALDLEVPSIKHSRIRCVKGDVLSLNFDDAYFDFVFCAEVLEHIPPLALKKACLELARVSKDYLLIGVPYKQDIRVGRTTCYSCGGKNPPWGHVNTFDENRLKQLFPQYGIEKISFVGKSNATTNLLSTFLMDLAGNPYGTYDQDEPCIHCGKKLVPPPNRTLFKKVITKSAFYAKKLSYCTHSNWIHVLFRKIK</sequence>
<gene>
    <name evidence="2" type="ORF">CXB77_14000</name>
</gene>
<dbReference type="AlphaFoldDB" id="A0A2S7XNN3"/>
<dbReference type="Pfam" id="PF08241">
    <property type="entry name" value="Methyltransf_11"/>
    <property type="match status" value="1"/>
</dbReference>
<dbReference type="RefSeq" id="WP_105074386.1">
    <property type="nucleotide sequence ID" value="NZ_JAFLKP010000340.1"/>
</dbReference>
<feature type="domain" description="Methyltransferase type 11" evidence="1">
    <location>
        <begin position="31"/>
        <end position="112"/>
    </location>
</feature>
<evidence type="ECO:0000259" key="1">
    <source>
        <dbReference type="Pfam" id="PF08241"/>
    </source>
</evidence>
<dbReference type="GO" id="GO:0008757">
    <property type="term" value="F:S-adenosylmethionine-dependent methyltransferase activity"/>
    <property type="evidence" value="ECO:0007669"/>
    <property type="project" value="InterPro"/>
</dbReference>
<dbReference type="OrthoDB" id="9804086at2"/>
<protein>
    <recommendedName>
        <fullName evidence="1">Methyltransferase type 11 domain-containing protein</fullName>
    </recommendedName>
</protein>
<dbReference type="Proteomes" id="UP000239936">
    <property type="component" value="Unassembled WGS sequence"/>
</dbReference>
<proteinExistence type="predicted"/>